<dbReference type="EMBL" id="JAHRIO010051461">
    <property type="protein sequence ID" value="MEQ2175430.1"/>
    <property type="molecule type" value="Genomic_DNA"/>
</dbReference>
<organism evidence="2 3">
    <name type="scientific">Goodea atripinnis</name>
    <dbReference type="NCBI Taxonomy" id="208336"/>
    <lineage>
        <taxon>Eukaryota</taxon>
        <taxon>Metazoa</taxon>
        <taxon>Chordata</taxon>
        <taxon>Craniata</taxon>
        <taxon>Vertebrata</taxon>
        <taxon>Euteleostomi</taxon>
        <taxon>Actinopterygii</taxon>
        <taxon>Neopterygii</taxon>
        <taxon>Teleostei</taxon>
        <taxon>Neoteleostei</taxon>
        <taxon>Acanthomorphata</taxon>
        <taxon>Ovalentaria</taxon>
        <taxon>Atherinomorphae</taxon>
        <taxon>Cyprinodontiformes</taxon>
        <taxon>Goodeidae</taxon>
        <taxon>Goodea</taxon>
    </lineage>
</organism>
<gene>
    <name evidence="2" type="ORF">GOODEAATRI_017899</name>
</gene>
<dbReference type="Proteomes" id="UP001476798">
    <property type="component" value="Unassembled WGS sequence"/>
</dbReference>
<proteinExistence type="predicted"/>
<evidence type="ECO:0000313" key="2">
    <source>
        <dbReference type="EMBL" id="MEQ2175430.1"/>
    </source>
</evidence>
<sequence length="178" mass="19487">MLPSYHPVFILCRHSLLTPTSKSTRVTTNASKSLNISPPCRTINLPLARLLQPVLRLSLCIFLPRSLRTPVTLNPICVSQPCSLTEKKKSRVGSVVMPYILSSTLRRMSTASTLSSTSSGLSSGSVSSDGPSSQEFVPQHTHITLIYRHGFFSSITQCHLSLFVIHFSASISVPRVIH</sequence>
<protein>
    <submittedName>
        <fullName evidence="2">Uncharacterized protein</fullName>
    </submittedName>
</protein>
<feature type="compositionally biased region" description="Low complexity" evidence="1">
    <location>
        <begin position="114"/>
        <end position="133"/>
    </location>
</feature>
<reference evidence="2 3" key="1">
    <citation type="submission" date="2021-06" db="EMBL/GenBank/DDBJ databases">
        <authorList>
            <person name="Palmer J.M."/>
        </authorList>
    </citation>
    <scope>NUCLEOTIDE SEQUENCE [LARGE SCALE GENOMIC DNA]</scope>
    <source>
        <strain evidence="2 3">GA_2019</strain>
        <tissue evidence="2">Muscle</tissue>
    </source>
</reference>
<accession>A0ABV0NVJ1</accession>
<evidence type="ECO:0000256" key="1">
    <source>
        <dbReference type="SAM" id="MobiDB-lite"/>
    </source>
</evidence>
<comment type="caution">
    <text evidence="2">The sequence shown here is derived from an EMBL/GenBank/DDBJ whole genome shotgun (WGS) entry which is preliminary data.</text>
</comment>
<name>A0ABV0NVJ1_9TELE</name>
<feature type="region of interest" description="Disordered" evidence="1">
    <location>
        <begin position="114"/>
        <end position="135"/>
    </location>
</feature>
<keyword evidence="3" id="KW-1185">Reference proteome</keyword>
<evidence type="ECO:0000313" key="3">
    <source>
        <dbReference type="Proteomes" id="UP001476798"/>
    </source>
</evidence>